<sequence>MNPRTRLDVEIKKPRLSTRTTPASVTGIAAGVSFSACRFSLLLLLLLLSLSLSLSHRDRL</sequence>
<evidence type="ECO:0000256" key="1">
    <source>
        <dbReference type="SAM" id="Phobius"/>
    </source>
</evidence>
<evidence type="ECO:0000313" key="3">
    <source>
        <dbReference type="Proteomes" id="UP000215914"/>
    </source>
</evidence>
<name>A0A9K3MX95_HELAN</name>
<keyword evidence="1" id="KW-1133">Transmembrane helix</keyword>
<keyword evidence="3" id="KW-1185">Reference proteome</keyword>
<reference evidence="2" key="2">
    <citation type="submission" date="2020-06" db="EMBL/GenBank/DDBJ databases">
        <title>Helianthus annuus Genome sequencing and assembly Release 2.</title>
        <authorList>
            <person name="Gouzy J."/>
            <person name="Langlade N."/>
            <person name="Munos S."/>
        </authorList>
    </citation>
    <scope>NUCLEOTIDE SEQUENCE</scope>
    <source>
        <tissue evidence="2">Leaves</tissue>
    </source>
</reference>
<keyword evidence="1" id="KW-0812">Transmembrane</keyword>
<reference evidence="2" key="1">
    <citation type="journal article" date="2017" name="Nature">
        <title>The sunflower genome provides insights into oil metabolism, flowering and Asterid evolution.</title>
        <authorList>
            <person name="Badouin H."/>
            <person name="Gouzy J."/>
            <person name="Grassa C.J."/>
            <person name="Murat F."/>
            <person name="Staton S.E."/>
            <person name="Cottret L."/>
            <person name="Lelandais-Briere C."/>
            <person name="Owens G.L."/>
            <person name="Carrere S."/>
            <person name="Mayjonade B."/>
            <person name="Legrand L."/>
            <person name="Gill N."/>
            <person name="Kane N.C."/>
            <person name="Bowers J.E."/>
            <person name="Hubner S."/>
            <person name="Bellec A."/>
            <person name="Berard A."/>
            <person name="Berges H."/>
            <person name="Blanchet N."/>
            <person name="Boniface M.C."/>
            <person name="Brunel D."/>
            <person name="Catrice O."/>
            <person name="Chaidir N."/>
            <person name="Claudel C."/>
            <person name="Donnadieu C."/>
            <person name="Faraut T."/>
            <person name="Fievet G."/>
            <person name="Helmstetter N."/>
            <person name="King M."/>
            <person name="Knapp S.J."/>
            <person name="Lai Z."/>
            <person name="Le Paslier M.C."/>
            <person name="Lippi Y."/>
            <person name="Lorenzon L."/>
            <person name="Mandel J.R."/>
            <person name="Marage G."/>
            <person name="Marchand G."/>
            <person name="Marquand E."/>
            <person name="Bret-Mestries E."/>
            <person name="Morien E."/>
            <person name="Nambeesan S."/>
            <person name="Nguyen T."/>
            <person name="Pegot-Espagnet P."/>
            <person name="Pouilly N."/>
            <person name="Raftis F."/>
            <person name="Sallet E."/>
            <person name="Schiex T."/>
            <person name="Thomas J."/>
            <person name="Vandecasteele C."/>
            <person name="Vares D."/>
            <person name="Vear F."/>
            <person name="Vautrin S."/>
            <person name="Crespi M."/>
            <person name="Mangin B."/>
            <person name="Burke J.M."/>
            <person name="Salse J."/>
            <person name="Munos S."/>
            <person name="Vincourt P."/>
            <person name="Rieseberg L.H."/>
            <person name="Langlade N.B."/>
        </authorList>
    </citation>
    <scope>NUCLEOTIDE SEQUENCE</scope>
    <source>
        <tissue evidence="2">Leaves</tissue>
    </source>
</reference>
<dbReference type="EMBL" id="MNCJ02000327">
    <property type="protein sequence ID" value="KAF5779137.1"/>
    <property type="molecule type" value="Genomic_DNA"/>
</dbReference>
<protein>
    <submittedName>
        <fullName evidence="2">Uncharacterized protein</fullName>
    </submittedName>
</protein>
<evidence type="ECO:0000313" key="2">
    <source>
        <dbReference type="EMBL" id="KAF5779137.1"/>
    </source>
</evidence>
<comment type="caution">
    <text evidence="2">The sequence shown here is derived from an EMBL/GenBank/DDBJ whole genome shotgun (WGS) entry which is preliminary data.</text>
</comment>
<gene>
    <name evidence="2" type="ORF">HanXRQr2_Chr12g0555791</name>
</gene>
<proteinExistence type="predicted"/>
<accession>A0A9K3MX95</accession>
<dbReference type="Proteomes" id="UP000215914">
    <property type="component" value="Unassembled WGS sequence"/>
</dbReference>
<keyword evidence="1" id="KW-0472">Membrane</keyword>
<dbReference type="AlphaFoldDB" id="A0A9K3MX95"/>
<feature type="transmembrane region" description="Helical" evidence="1">
    <location>
        <begin position="28"/>
        <end position="50"/>
    </location>
</feature>
<organism evidence="2 3">
    <name type="scientific">Helianthus annuus</name>
    <name type="common">Common sunflower</name>
    <dbReference type="NCBI Taxonomy" id="4232"/>
    <lineage>
        <taxon>Eukaryota</taxon>
        <taxon>Viridiplantae</taxon>
        <taxon>Streptophyta</taxon>
        <taxon>Embryophyta</taxon>
        <taxon>Tracheophyta</taxon>
        <taxon>Spermatophyta</taxon>
        <taxon>Magnoliopsida</taxon>
        <taxon>eudicotyledons</taxon>
        <taxon>Gunneridae</taxon>
        <taxon>Pentapetalae</taxon>
        <taxon>asterids</taxon>
        <taxon>campanulids</taxon>
        <taxon>Asterales</taxon>
        <taxon>Asteraceae</taxon>
        <taxon>Asteroideae</taxon>
        <taxon>Heliantheae alliance</taxon>
        <taxon>Heliantheae</taxon>
        <taxon>Helianthus</taxon>
    </lineage>
</organism>
<dbReference type="Gramene" id="mRNA:HanXRQr2_Chr12g0555791">
    <property type="protein sequence ID" value="mRNA:HanXRQr2_Chr12g0555791"/>
    <property type="gene ID" value="HanXRQr2_Chr12g0555791"/>
</dbReference>